<keyword evidence="3" id="KW-1185">Reference proteome</keyword>
<organism evidence="2 3">
    <name type="scientific">Dentiscutata erythropus</name>
    <dbReference type="NCBI Taxonomy" id="1348616"/>
    <lineage>
        <taxon>Eukaryota</taxon>
        <taxon>Fungi</taxon>
        <taxon>Fungi incertae sedis</taxon>
        <taxon>Mucoromycota</taxon>
        <taxon>Glomeromycotina</taxon>
        <taxon>Glomeromycetes</taxon>
        <taxon>Diversisporales</taxon>
        <taxon>Gigasporaceae</taxon>
        <taxon>Dentiscutata</taxon>
    </lineage>
</organism>
<dbReference type="AlphaFoldDB" id="A0A9N9AM32"/>
<dbReference type="EMBL" id="CAJVPY010001752">
    <property type="protein sequence ID" value="CAG8535175.1"/>
    <property type="molecule type" value="Genomic_DNA"/>
</dbReference>
<evidence type="ECO:0000256" key="1">
    <source>
        <dbReference type="SAM" id="MobiDB-lite"/>
    </source>
</evidence>
<feature type="region of interest" description="Disordered" evidence="1">
    <location>
        <begin position="1"/>
        <end position="22"/>
    </location>
</feature>
<evidence type="ECO:0000313" key="2">
    <source>
        <dbReference type="EMBL" id="CAG8535175.1"/>
    </source>
</evidence>
<dbReference type="Proteomes" id="UP000789405">
    <property type="component" value="Unassembled WGS sequence"/>
</dbReference>
<accession>A0A9N9AM32</accession>
<proteinExistence type="predicted"/>
<gene>
    <name evidence="2" type="ORF">DERYTH_LOCUS4535</name>
</gene>
<name>A0A9N9AM32_9GLOM</name>
<evidence type="ECO:0000313" key="3">
    <source>
        <dbReference type="Proteomes" id="UP000789405"/>
    </source>
</evidence>
<reference evidence="2" key="1">
    <citation type="submission" date="2021-06" db="EMBL/GenBank/DDBJ databases">
        <authorList>
            <person name="Kallberg Y."/>
            <person name="Tangrot J."/>
            <person name="Rosling A."/>
        </authorList>
    </citation>
    <scope>NUCLEOTIDE SEQUENCE</scope>
    <source>
        <strain evidence="2">MA453B</strain>
    </source>
</reference>
<comment type="caution">
    <text evidence="2">The sequence shown here is derived from an EMBL/GenBank/DDBJ whole genome shotgun (WGS) entry which is preliminary data.</text>
</comment>
<sequence>MPEVSKSEKSEQKESRPKNESKDIISDYDINMLIEDHTIESNQEVHKLISNIKEYTNLINQLAITEDVLIDIGIIKMVNYNFDKEAEKTEDNDEEDPLLSLITITEATKALEKVIRYQKSLEVRKEFKENKLIMLRKKLKKWCYEKTKNKKQLSILFFLGF</sequence>
<protein>
    <submittedName>
        <fullName evidence="2">25913_t:CDS:1</fullName>
    </submittedName>
</protein>